<dbReference type="Proteomes" id="UP000257109">
    <property type="component" value="Unassembled WGS sequence"/>
</dbReference>
<comment type="caution">
    <text evidence="1">The sequence shown here is derived from an EMBL/GenBank/DDBJ whole genome shotgun (WGS) entry which is preliminary data.</text>
</comment>
<gene>
    <name evidence="1" type="ORF">CR513_55897</name>
</gene>
<accession>A0A371EHC4</accession>
<name>A0A371EHC4_MUCPR</name>
<evidence type="ECO:0000313" key="2">
    <source>
        <dbReference type="Proteomes" id="UP000257109"/>
    </source>
</evidence>
<organism evidence="1 2">
    <name type="scientific">Mucuna pruriens</name>
    <name type="common">Velvet bean</name>
    <name type="synonym">Dolichos pruriens</name>
    <dbReference type="NCBI Taxonomy" id="157652"/>
    <lineage>
        <taxon>Eukaryota</taxon>
        <taxon>Viridiplantae</taxon>
        <taxon>Streptophyta</taxon>
        <taxon>Embryophyta</taxon>
        <taxon>Tracheophyta</taxon>
        <taxon>Spermatophyta</taxon>
        <taxon>Magnoliopsida</taxon>
        <taxon>eudicotyledons</taxon>
        <taxon>Gunneridae</taxon>
        <taxon>Pentapetalae</taxon>
        <taxon>rosids</taxon>
        <taxon>fabids</taxon>
        <taxon>Fabales</taxon>
        <taxon>Fabaceae</taxon>
        <taxon>Papilionoideae</taxon>
        <taxon>50 kb inversion clade</taxon>
        <taxon>NPAAA clade</taxon>
        <taxon>indigoferoid/millettioid clade</taxon>
        <taxon>Phaseoleae</taxon>
        <taxon>Mucuna</taxon>
    </lineage>
</organism>
<evidence type="ECO:0000313" key="1">
    <source>
        <dbReference type="EMBL" id="RDX65445.1"/>
    </source>
</evidence>
<proteinExistence type="predicted"/>
<reference evidence="1" key="1">
    <citation type="submission" date="2018-05" db="EMBL/GenBank/DDBJ databases">
        <title>Draft genome of Mucuna pruriens seed.</title>
        <authorList>
            <person name="Nnadi N.E."/>
            <person name="Vos R."/>
            <person name="Hasami M.H."/>
            <person name="Devisetty U.K."/>
            <person name="Aguiy J.C."/>
        </authorList>
    </citation>
    <scope>NUCLEOTIDE SEQUENCE [LARGE SCALE GENOMIC DNA]</scope>
    <source>
        <strain evidence="1">JCA_2017</strain>
    </source>
</reference>
<sequence>MSSVMPVSFCTRSKVSVWNSSLIFFSPSLLSSKPSMHACWYEITALSHLNIVVANHVGAKLETLHRRLQQILAVFKGHLSAIIVAYVFRCESVTHVERLDHAICGGFHRCNYVSLWVCGIDAFHRTECIVA</sequence>
<dbReference type="AlphaFoldDB" id="A0A371EHC4"/>
<dbReference type="OrthoDB" id="10584985at2759"/>
<keyword evidence="2" id="KW-1185">Reference proteome</keyword>
<dbReference type="EMBL" id="QJKJ01013897">
    <property type="protein sequence ID" value="RDX65445.1"/>
    <property type="molecule type" value="Genomic_DNA"/>
</dbReference>
<protein>
    <submittedName>
        <fullName evidence="1">Uncharacterized protein</fullName>
    </submittedName>
</protein>
<feature type="non-terminal residue" evidence="1">
    <location>
        <position position="1"/>
    </location>
</feature>